<protein>
    <recommendedName>
        <fullName evidence="10">Major facilitator superfamily (MFS) profile domain-containing protein</fullName>
    </recommendedName>
</protein>
<reference evidence="8 9" key="1">
    <citation type="submission" date="2016-03" db="EMBL/GenBank/DDBJ databases">
        <title>Comparative genomics of the ectomycorrhizal sister species Rhizopogon vinicolor and Rhizopogon vesiculosus (Basidiomycota: Boletales) reveals a divergence of the mating type B locus.</title>
        <authorList>
            <person name="Mujic A.B."/>
            <person name="Kuo A."/>
            <person name="Tritt A."/>
            <person name="Lipzen A."/>
            <person name="Chen C."/>
            <person name="Johnson J."/>
            <person name="Sharma A."/>
            <person name="Barry K."/>
            <person name="Grigoriev I.V."/>
            <person name="Spatafora J.W."/>
        </authorList>
    </citation>
    <scope>NUCLEOTIDE SEQUENCE [LARGE SCALE GENOMIC DNA]</scope>
    <source>
        <strain evidence="8 9">AM-OR11-056</strain>
    </source>
</reference>
<feature type="transmembrane region" description="Helical" evidence="6">
    <location>
        <begin position="29"/>
        <end position="46"/>
    </location>
</feature>
<evidence type="ECO:0000256" key="3">
    <source>
        <dbReference type="ARBA" id="ARBA00022692"/>
    </source>
</evidence>
<feature type="transmembrane region" description="Helical" evidence="6">
    <location>
        <begin position="58"/>
        <end position="79"/>
    </location>
</feature>
<evidence type="ECO:0000256" key="2">
    <source>
        <dbReference type="ARBA" id="ARBA00022448"/>
    </source>
</evidence>
<keyword evidence="3 6" id="KW-0812">Transmembrane</keyword>
<evidence type="ECO:0000256" key="6">
    <source>
        <dbReference type="SAM" id="Phobius"/>
    </source>
</evidence>
<evidence type="ECO:0000256" key="7">
    <source>
        <dbReference type="SAM" id="SignalP"/>
    </source>
</evidence>
<evidence type="ECO:0000313" key="9">
    <source>
        <dbReference type="Proteomes" id="UP000183567"/>
    </source>
</evidence>
<dbReference type="EMBL" id="LVVM01001730">
    <property type="protein sequence ID" value="OJA17947.1"/>
    <property type="molecule type" value="Genomic_DNA"/>
</dbReference>
<proteinExistence type="predicted"/>
<comment type="subcellular location">
    <subcellularLocation>
        <location evidence="1">Membrane</location>
        <topology evidence="1">Multi-pass membrane protein</topology>
    </subcellularLocation>
</comment>
<organism evidence="8 9">
    <name type="scientific">Rhizopogon vesiculosus</name>
    <dbReference type="NCBI Taxonomy" id="180088"/>
    <lineage>
        <taxon>Eukaryota</taxon>
        <taxon>Fungi</taxon>
        <taxon>Dikarya</taxon>
        <taxon>Basidiomycota</taxon>
        <taxon>Agaricomycotina</taxon>
        <taxon>Agaricomycetes</taxon>
        <taxon>Agaricomycetidae</taxon>
        <taxon>Boletales</taxon>
        <taxon>Suillineae</taxon>
        <taxon>Rhizopogonaceae</taxon>
        <taxon>Rhizopogon</taxon>
    </lineage>
</organism>
<dbReference type="GO" id="GO:0022857">
    <property type="term" value="F:transmembrane transporter activity"/>
    <property type="evidence" value="ECO:0007669"/>
    <property type="project" value="TreeGrafter"/>
</dbReference>
<name>A0A1J8QDB5_9AGAM</name>
<feature type="signal peptide" evidence="7">
    <location>
        <begin position="1"/>
        <end position="19"/>
    </location>
</feature>
<dbReference type="STRING" id="180088.A0A1J8QDB5"/>
<keyword evidence="7" id="KW-0732">Signal</keyword>
<dbReference type="OrthoDB" id="6730379at2759"/>
<feature type="chain" id="PRO_5012023869" description="Major facilitator superfamily (MFS) profile domain-containing protein" evidence="7">
    <location>
        <begin position="20"/>
        <end position="134"/>
    </location>
</feature>
<comment type="caution">
    <text evidence="8">The sequence shown here is derived from an EMBL/GenBank/DDBJ whole genome shotgun (WGS) entry which is preliminary data.</text>
</comment>
<keyword evidence="9" id="KW-1185">Reference proteome</keyword>
<dbReference type="AlphaFoldDB" id="A0A1J8QDB5"/>
<sequence length="134" mass="14882">AVFVPGFVLALSWLNSITAGHTKKVVTNAVFLSAGSIGAAVGPFMWKAQYKPRDHVPWAVIGASHVVCPILLLTIRAVLARENRLRDAEPIVDEEEDYARVIEGIIDGHRVEVKVDKGFLDMTDRQNRAFRYVL</sequence>
<keyword evidence="2" id="KW-0813">Transport</keyword>
<evidence type="ECO:0000256" key="5">
    <source>
        <dbReference type="ARBA" id="ARBA00023136"/>
    </source>
</evidence>
<evidence type="ECO:0000313" key="8">
    <source>
        <dbReference type="EMBL" id="OJA17947.1"/>
    </source>
</evidence>
<accession>A0A1J8QDB5</accession>
<evidence type="ECO:0000256" key="4">
    <source>
        <dbReference type="ARBA" id="ARBA00022989"/>
    </source>
</evidence>
<dbReference type="PANTHER" id="PTHR43791:SF63">
    <property type="entry name" value="HIGH AFFINITY CYSTEINE TRANSPORTER"/>
    <property type="match status" value="1"/>
</dbReference>
<dbReference type="Proteomes" id="UP000183567">
    <property type="component" value="Unassembled WGS sequence"/>
</dbReference>
<evidence type="ECO:0000256" key="1">
    <source>
        <dbReference type="ARBA" id="ARBA00004141"/>
    </source>
</evidence>
<dbReference type="PANTHER" id="PTHR43791">
    <property type="entry name" value="PERMEASE-RELATED"/>
    <property type="match status" value="1"/>
</dbReference>
<keyword evidence="5 6" id="KW-0472">Membrane</keyword>
<evidence type="ECO:0008006" key="10">
    <source>
        <dbReference type="Google" id="ProtNLM"/>
    </source>
</evidence>
<dbReference type="GO" id="GO:0016020">
    <property type="term" value="C:membrane"/>
    <property type="evidence" value="ECO:0007669"/>
    <property type="project" value="UniProtKB-SubCell"/>
</dbReference>
<keyword evidence="4 6" id="KW-1133">Transmembrane helix</keyword>
<feature type="non-terminal residue" evidence="8">
    <location>
        <position position="1"/>
    </location>
</feature>
<gene>
    <name evidence="8" type="ORF">AZE42_08559</name>
</gene>